<gene>
    <name evidence="8" type="ORF">HC757_06585</name>
</gene>
<evidence type="ECO:0000313" key="9">
    <source>
        <dbReference type="Proteomes" id="UP000737113"/>
    </source>
</evidence>
<dbReference type="Proteomes" id="UP000737113">
    <property type="component" value="Unassembled WGS sequence"/>
</dbReference>
<feature type="transmembrane region" description="Helical" evidence="6">
    <location>
        <begin position="99"/>
        <end position="117"/>
    </location>
</feature>
<evidence type="ECO:0000256" key="6">
    <source>
        <dbReference type="SAM" id="Phobius"/>
    </source>
</evidence>
<feature type="transmembrane region" description="Helical" evidence="6">
    <location>
        <begin position="303"/>
        <end position="321"/>
    </location>
</feature>
<dbReference type="PANTHER" id="PTHR35007">
    <property type="entry name" value="INTEGRAL MEMBRANE PROTEIN-RELATED"/>
    <property type="match status" value="1"/>
</dbReference>
<evidence type="ECO:0000259" key="7">
    <source>
        <dbReference type="Pfam" id="PF00482"/>
    </source>
</evidence>
<protein>
    <submittedName>
        <fullName evidence="8">Pilus assembly protein TadB</fullName>
    </submittedName>
</protein>
<comment type="caution">
    <text evidence="8">The sequence shown here is derived from an EMBL/GenBank/DDBJ whole genome shotgun (WGS) entry which is preliminary data.</text>
</comment>
<reference evidence="8" key="1">
    <citation type="submission" date="2020-04" db="EMBL/GenBank/DDBJ databases">
        <title>Description of Shewanella salipaludis sp. nov., isolated from a salt marsh.</title>
        <authorList>
            <person name="Park S."/>
            <person name="Yoon J.-H."/>
        </authorList>
    </citation>
    <scope>NUCLEOTIDE SEQUENCE</scope>
    <source>
        <strain evidence="8">SHSM-M6</strain>
    </source>
</reference>
<keyword evidence="2" id="KW-1003">Cell membrane</keyword>
<dbReference type="GO" id="GO:0005886">
    <property type="term" value="C:plasma membrane"/>
    <property type="evidence" value="ECO:0007669"/>
    <property type="project" value="UniProtKB-SubCell"/>
</dbReference>
<feature type="transmembrane region" description="Helical" evidence="6">
    <location>
        <begin position="123"/>
        <end position="139"/>
    </location>
</feature>
<proteinExistence type="predicted"/>
<dbReference type="Pfam" id="PF00482">
    <property type="entry name" value="T2SSF"/>
    <property type="match status" value="1"/>
</dbReference>
<keyword evidence="4 6" id="KW-1133">Transmembrane helix</keyword>
<keyword evidence="3 6" id="KW-0812">Transmembrane</keyword>
<accession>A0A972JJ84</accession>
<feature type="transmembrane region" description="Helical" evidence="6">
    <location>
        <begin position="6"/>
        <end position="28"/>
    </location>
</feature>
<evidence type="ECO:0000313" key="8">
    <source>
        <dbReference type="EMBL" id="NMH64835.1"/>
    </source>
</evidence>
<dbReference type="PANTHER" id="PTHR35007:SF1">
    <property type="entry name" value="PILUS ASSEMBLY PROTEIN"/>
    <property type="match status" value="1"/>
</dbReference>
<dbReference type="RefSeq" id="WP_169563515.1">
    <property type="nucleotide sequence ID" value="NZ_JAAXYH010000003.1"/>
</dbReference>
<comment type="subcellular location">
    <subcellularLocation>
        <location evidence="1">Cell membrane</location>
        <topology evidence="1">Multi-pass membrane protein</topology>
    </subcellularLocation>
</comment>
<evidence type="ECO:0000256" key="2">
    <source>
        <dbReference type="ARBA" id="ARBA00022475"/>
    </source>
</evidence>
<keyword evidence="5 6" id="KW-0472">Membrane</keyword>
<evidence type="ECO:0000256" key="5">
    <source>
        <dbReference type="ARBA" id="ARBA00023136"/>
    </source>
</evidence>
<sequence length="325" mass="36481">MFSNEIIFLGLIFVAVIFLSQALFLPVYSPQRANAALVRKRLKKLSQDSGDGNFETSLLRKSRLSKLGPVGRGLEGIEFIENLSYRLELADYKMLGHQFLALALFCAAVSGIASWFYFREPVLSAFVVWITIMLFHFKLSRDTTKRMDAIEGSFPDALDVLRRALQAGYSFSDAVKLVTEEMEGPLAKEFSLMFANINYSKDTKRAILAFIERIPSVSAMAFASAVMVQKETGGNLAENIDNLSRVIRQRFTFRRRVRTLSAEGRLSAWILILLPFVLFAVIYLQTPGYVAELTGTEDGNRLLMWGAIGMTAGGLWISKLIRIDM</sequence>
<dbReference type="AlphaFoldDB" id="A0A972JJ84"/>
<feature type="transmembrane region" description="Helical" evidence="6">
    <location>
        <begin position="264"/>
        <end position="283"/>
    </location>
</feature>
<name>A0A972JJ84_9GAMM</name>
<organism evidence="8 9">
    <name type="scientific">Shewanella salipaludis</name>
    <dbReference type="NCBI Taxonomy" id="2723052"/>
    <lineage>
        <taxon>Bacteria</taxon>
        <taxon>Pseudomonadati</taxon>
        <taxon>Pseudomonadota</taxon>
        <taxon>Gammaproteobacteria</taxon>
        <taxon>Alteromonadales</taxon>
        <taxon>Shewanellaceae</taxon>
        <taxon>Shewanella</taxon>
    </lineage>
</organism>
<evidence type="ECO:0000256" key="4">
    <source>
        <dbReference type="ARBA" id="ARBA00022989"/>
    </source>
</evidence>
<evidence type="ECO:0000256" key="3">
    <source>
        <dbReference type="ARBA" id="ARBA00022692"/>
    </source>
</evidence>
<evidence type="ECO:0000256" key="1">
    <source>
        <dbReference type="ARBA" id="ARBA00004651"/>
    </source>
</evidence>
<keyword evidence="9" id="KW-1185">Reference proteome</keyword>
<dbReference type="EMBL" id="JAAXYH010000003">
    <property type="protein sequence ID" value="NMH64835.1"/>
    <property type="molecule type" value="Genomic_DNA"/>
</dbReference>
<feature type="domain" description="Type II secretion system protein GspF" evidence="7">
    <location>
        <begin position="158"/>
        <end position="283"/>
    </location>
</feature>
<dbReference type="InterPro" id="IPR018076">
    <property type="entry name" value="T2SS_GspF_dom"/>
</dbReference>